<organism evidence="1 2">
    <name type="scientific">Candidatus Cytomitobacter indipagum</name>
    <dbReference type="NCBI Taxonomy" id="2601575"/>
    <lineage>
        <taxon>Bacteria</taxon>
        <taxon>Pseudomonadati</taxon>
        <taxon>Pseudomonadota</taxon>
        <taxon>Alphaproteobacteria</taxon>
        <taxon>Holosporales</taxon>
        <taxon>Holosporaceae</taxon>
        <taxon>Candidatus Cytomitobacter</taxon>
    </lineage>
</organism>
<dbReference type="RefSeq" id="WP_148980972.1">
    <property type="nucleotide sequence ID" value="NZ_CP043315.1"/>
</dbReference>
<gene>
    <name evidence="1" type="ORF">FZC35_01925</name>
</gene>
<name>A0A5C0UDK5_9PROT</name>
<evidence type="ECO:0000313" key="1">
    <source>
        <dbReference type="EMBL" id="QEK38125.1"/>
    </source>
</evidence>
<dbReference type="KEGG" id="cip:FZC35_01925"/>
<dbReference type="AlphaFoldDB" id="A0A5C0UDK5"/>
<sequence length="107" mass="12302">MLKTFTILFASLSIFATQDQEYFSDSTSSISSIILVEPCDSDDSDDSSQENFNQLTEIRINSIILQKAIRTGMVKIINHEIQDRNVLYAQEDDSFDNLRQYLDQLKL</sequence>
<protein>
    <submittedName>
        <fullName evidence="1">Uncharacterized protein</fullName>
    </submittedName>
</protein>
<dbReference type="Proteomes" id="UP000325155">
    <property type="component" value="Chromosome"/>
</dbReference>
<reference evidence="1 2" key="1">
    <citation type="submission" date="2019-08" db="EMBL/GenBank/DDBJ databases">
        <title>Highly reduced genomes of protist endosymbionts show evolutionary convergence.</title>
        <authorList>
            <person name="George E."/>
            <person name="Husnik F."/>
            <person name="Tashyreva D."/>
            <person name="Prokopchuk G."/>
            <person name="Horak A."/>
            <person name="Kwong W.K."/>
            <person name="Lukes J."/>
            <person name="Keeling P.J."/>
        </authorList>
    </citation>
    <scope>NUCLEOTIDE SEQUENCE [LARGE SCALE GENOMIC DNA]</scope>
    <source>
        <strain evidence="1">1605</strain>
    </source>
</reference>
<keyword evidence="2" id="KW-1185">Reference proteome</keyword>
<evidence type="ECO:0000313" key="2">
    <source>
        <dbReference type="Proteomes" id="UP000325155"/>
    </source>
</evidence>
<dbReference type="EMBL" id="CP043315">
    <property type="protein sequence ID" value="QEK38125.1"/>
    <property type="molecule type" value="Genomic_DNA"/>
</dbReference>
<proteinExistence type="predicted"/>
<accession>A0A5C0UDK5</accession>